<dbReference type="GO" id="GO:0005743">
    <property type="term" value="C:mitochondrial inner membrane"/>
    <property type="evidence" value="ECO:0007669"/>
    <property type="project" value="UniProtKB-SubCell"/>
</dbReference>
<evidence type="ECO:0008006" key="9">
    <source>
        <dbReference type="Google" id="ProtNLM"/>
    </source>
</evidence>
<dbReference type="EMBL" id="JANAWD010000018">
    <property type="protein sequence ID" value="KAJ3491039.1"/>
    <property type="molecule type" value="Genomic_DNA"/>
</dbReference>
<dbReference type="Pfam" id="PF02046">
    <property type="entry name" value="COX6A"/>
    <property type="match status" value="1"/>
</dbReference>
<accession>A0AAD5VBN2</accession>
<name>A0AAD5VBN2_9APHY</name>
<keyword evidence="2" id="KW-0999">Mitochondrion inner membrane</keyword>
<reference evidence="7" key="1">
    <citation type="submission" date="2022-07" db="EMBL/GenBank/DDBJ databases">
        <title>Genome Sequence of Physisporinus lineatus.</title>
        <authorList>
            <person name="Buettner E."/>
        </authorList>
    </citation>
    <scope>NUCLEOTIDE SEQUENCE</scope>
    <source>
        <strain evidence="7">VT162</strain>
    </source>
</reference>
<dbReference type="InterPro" id="IPR036418">
    <property type="entry name" value="Cyt_c_oxidase_su6a_sf"/>
</dbReference>
<proteinExistence type="inferred from homology"/>
<comment type="subcellular location">
    <subcellularLocation>
        <location evidence="1">Mitochondrion inner membrane</location>
    </subcellularLocation>
</comment>
<dbReference type="AlphaFoldDB" id="A0AAD5VBN2"/>
<protein>
    <recommendedName>
        <fullName evidence="9">Mitochondrial cytochrome c oxidase subunit VIa</fullName>
    </recommendedName>
</protein>
<dbReference type="SUPFAM" id="SSF81411">
    <property type="entry name" value="Mitochondrial cytochrome c oxidase subunit VIa"/>
    <property type="match status" value="1"/>
</dbReference>
<evidence type="ECO:0000313" key="8">
    <source>
        <dbReference type="Proteomes" id="UP001212997"/>
    </source>
</evidence>
<dbReference type="PANTHER" id="PTHR11504">
    <property type="entry name" value="CYTOCHROME C OXIDASE POLYPEPTIDE VIA"/>
    <property type="match status" value="1"/>
</dbReference>
<evidence type="ECO:0000256" key="2">
    <source>
        <dbReference type="ARBA" id="ARBA00022792"/>
    </source>
</evidence>
<keyword evidence="3" id="KW-0809">Transit peptide</keyword>
<evidence type="ECO:0000256" key="5">
    <source>
        <dbReference type="ARBA" id="ARBA00023136"/>
    </source>
</evidence>
<evidence type="ECO:0000313" key="7">
    <source>
        <dbReference type="EMBL" id="KAJ3491039.1"/>
    </source>
</evidence>
<keyword evidence="8" id="KW-1185">Reference proteome</keyword>
<dbReference type="Gene3D" id="4.10.95.10">
    <property type="entry name" value="Cytochrome c oxidase, subunit VIa"/>
    <property type="match status" value="1"/>
</dbReference>
<dbReference type="Proteomes" id="UP001212997">
    <property type="component" value="Unassembled WGS sequence"/>
</dbReference>
<evidence type="ECO:0000256" key="4">
    <source>
        <dbReference type="ARBA" id="ARBA00023128"/>
    </source>
</evidence>
<comment type="similarity">
    <text evidence="6">Belongs to the cytochrome c oxidase subunit 6A family.</text>
</comment>
<evidence type="ECO:0000256" key="3">
    <source>
        <dbReference type="ARBA" id="ARBA00022946"/>
    </source>
</evidence>
<sequence length="125" mass="14062">MSMIARRSLIRALPRARGFAAAAGDVTKSSWTEKQVALKAHAAETANLWRKISFFVCIPGILIASVWVRNLEAEHAEHEAHIRAENDGHLPEGPAYEYMTRRVKPFPWGPNSLFFNPHAQKDLSE</sequence>
<keyword evidence="5" id="KW-0472">Membrane</keyword>
<gene>
    <name evidence="7" type="ORF">NLI96_g987</name>
</gene>
<evidence type="ECO:0000256" key="1">
    <source>
        <dbReference type="ARBA" id="ARBA00004273"/>
    </source>
</evidence>
<dbReference type="PANTHER" id="PTHR11504:SF0">
    <property type="entry name" value="CYTOCHROME C OXIDASE SUBUNIT"/>
    <property type="match status" value="1"/>
</dbReference>
<dbReference type="InterPro" id="IPR001349">
    <property type="entry name" value="Cyt_c_oxidase_su6a"/>
</dbReference>
<comment type="caution">
    <text evidence="7">The sequence shown here is derived from an EMBL/GenBank/DDBJ whole genome shotgun (WGS) entry which is preliminary data.</text>
</comment>
<dbReference type="GO" id="GO:0006123">
    <property type="term" value="P:mitochondrial electron transport, cytochrome c to oxygen"/>
    <property type="evidence" value="ECO:0007669"/>
    <property type="project" value="TreeGrafter"/>
</dbReference>
<keyword evidence="4" id="KW-0496">Mitochondrion</keyword>
<evidence type="ECO:0000256" key="6">
    <source>
        <dbReference type="RuleBase" id="RU004396"/>
    </source>
</evidence>
<organism evidence="7 8">
    <name type="scientific">Meripilus lineatus</name>
    <dbReference type="NCBI Taxonomy" id="2056292"/>
    <lineage>
        <taxon>Eukaryota</taxon>
        <taxon>Fungi</taxon>
        <taxon>Dikarya</taxon>
        <taxon>Basidiomycota</taxon>
        <taxon>Agaricomycotina</taxon>
        <taxon>Agaricomycetes</taxon>
        <taxon>Polyporales</taxon>
        <taxon>Meripilaceae</taxon>
        <taxon>Meripilus</taxon>
    </lineage>
</organism>
<dbReference type="GO" id="GO:0030234">
    <property type="term" value="F:enzyme regulator activity"/>
    <property type="evidence" value="ECO:0007669"/>
    <property type="project" value="TreeGrafter"/>
</dbReference>